<dbReference type="Pfam" id="PF00067">
    <property type="entry name" value="p450"/>
    <property type="match status" value="1"/>
</dbReference>
<feature type="binding site" description="axial binding residue" evidence="11">
    <location>
        <position position="93"/>
    </location>
    <ligand>
        <name>heme</name>
        <dbReference type="ChEBI" id="CHEBI:30413"/>
    </ligand>
    <ligandPart>
        <name>Fe</name>
        <dbReference type="ChEBI" id="CHEBI:18248"/>
    </ligandPart>
</feature>
<dbReference type="InterPro" id="IPR002403">
    <property type="entry name" value="Cyt_P450_E_grp-IV"/>
</dbReference>
<dbReference type="Gene3D" id="1.10.630.10">
    <property type="entry name" value="Cytochrome P450"/>
    <property type="match status" value="1"/>
</dbReference>
<evidence type="ECO:0000256" key="11">
    <source>
        <dbReference type="PIRSR" id="PIRSR602403-1"/>
    </source>
</evidence>
<comment type="similarity">
    <text evidence="2 12">Belongs to the cytochrome P450 family.</text>
</comment>
<dbReference type="SUPFAM" id="SSF48264">
    <property type="entry name" value="Cytochrome P450"/>
    <property type="match status" value="1"/>
</dbReference>
<keyword evidence="10" id="KW-0472">Membrane</keyword>
<evidence type="ECO:0000256" key="5">
    <source>
        <dbReference type="ARBA" id="ARBA00022723"/>
    </source>
</evidence>
<evidence type="ECO:0000256" key="4">
    <source>
        <dbReference type="ARBA" id="ARBA00022692"/>
    </source>
</evidence>
<evidence type="ECO:0000256" key="12">
    <source>
        <dbReference type="RuleBase" id="RU000461"/>
    </source>
</evidence>
<evidence type="ECO:0000256" key="10">
    <source>
        <dbReference type="ARBA" id="ARBA00023136"/>
    </source>
</evidence>
<reference evidence="14" key="1">
    <citation type="journal article" date="2013" name="Science">
        <title>The Amborella genome and the evolution of flowering plants.</title>
        <authorList>
            <consortium name="Amborella Genome Project"/>
        </authorList>
    </citation>
    <scope>NUCLEOTIDE SEQUENCE [LARGE SCALE GENOMIC DNA]</scope>
</reference>
<accession>W1PS75</accession>
<dbReference type="STRING" id="13333.W1PS75"/>
<evidence type="ECO:0000256" key="9">
    <source>
        <dbReference type="ARBA" id="ARBA00023033"/>
    </source>
</evidence>
<evidence type="ECO:0000313" key="14">
    <source>
        <dbReference type="Proteomes" id="UP000017836"/>
    </source>
</evidence>
<comment type="subcellular location">
    <subcellularLocation>
        <location evidence="1">Membrane</location>
    </subcellularLocation>
</comment>
<keyword evidence="14" id="KW-1185">Reference proteome</keyword>
<dbReference type="InterPro" id="IPR050665">
    <property type="entry name" value="Cytochrome_P450_Monooxygen"/>
</dbReference>
<proteinExistence type="inferred from homology"/>
<name>W1PS75_AMBTC</name>
<dbReference type="PRINTS" id="PR00385">
    <property type="entry name" value="P450"/>
</dbReference>
<dbReference type="GO" id="GO:0016705">
    <property type="term" value="F:oxidoreductase activity, acting on paired donors, with incorporation or reduction of molecular oxygen"/>
    <property type="evidence" value="ECO:0007669"/>
    <property type="project" value="InterPro"/>
</dbReference>
<gene>
    <name evidence="13" type="ORF">AMTR_s00013p00262910</name>
</gene>
<keyword evidence="7 12" id="KW-0560">Oxidoreductase</keyword>
<keyword evidence="6" id="KW-1133">Transmembrane helix</keyword>
<dbReference type="Gramene" id="ERN10105">
    <property type="protein sequence ID" value="ERN10105"/>
    <property type="gene ID" value="AMTR_s00013p00262910"/>
</dbReference>
<evidence type="ECO:0000256" key="1">
    <source>
        <dbReference type="ARBA" id="ARBA00004370"/>
    </source>
</evidence>
<evidence type="ECO:0008006" key="15">
    <source>
        <dbReference type="Google" id="ProtNLM"/>
    </source>
</evidence>
<sequence>MTPQVTMILHEVLRLYPPVVFLTRQTYKRVNLGDLDFPPGVMLALPILRIHHDREIWGDDADEFLPERFSEGVSKAAKHPMAFFPFGWGPRICIGQNFALIEAKMALAMILQNFSFHLSPSYTHAPHAQVTIHPQYGAPIILEKL</sequence>
<keyword evidence="3 11" id="KW-0349">Heme</keyword>
<dbReference type="PRINTS" id="PR00465">
    <property type="entry name" value="EP450IV"/>
</dbReference>
<keyword evidence="5 11" id="KW-0479">Metal-binding</keyword>
<evidence type="ECO:0000313" key="13">
    <source>
        <dbReference type="EMBL" id="ERN10105.1"/>
    </source>
</evidence>
<evidence type="ECO:0000256" key="3">
    <source>
        <dbReference type="ARBA" id="ARBA00022617"/>
    </source>
</evidence>
<dbReference type="PANTHER" id="PTHR24282">
    <property type="entry name" value="CYTOCHROME P450 FAMILY MEMBER"/>
    <property type="match status" value="1"/>
</dbReference>
<evidence type="ECO:0000256" key="7">
    <source>
        <dbReference type="ARBA" id="ARBA00023002"/>
    </source>
</evidence>
<dbReference type="eggNOG" id="KOG0157">
    <property type="taxonomic scope" value="Eukaryota"/>
</dbReference>
<dbReference type="InterPro" id="IPR036396">
    <property type="entry name" value="Cyt_P450_sf"/>
</dbReference>
<comment type="cofactor">
    <cofactor evidence="11">
        <name>heme</name>
        <dbReference type="ChEBI" id="CHEBI:30413"/>
    </cofactor>
</comment>
<dbReference type="HOGENOM" id="CLU_001570_5_10_1"/>
<organism evidence="13 14">
    <name type="scientific">Amborella trichopoda</name>
    <dbReference type="NCBI Taxonomy" id="13333"/>
    <lineage>
        <taxon>Eukaryota</taxon>
        <taxon>Viridiplantae</taxon>
        <taxon>Streptophyta</taxon>
        <taxon>Embryophyta</taxon>
        <taxon>Tracheophyta</taxon>
        <taxon>Spermatophyta</taxon>
        <taxon>Magnoliopsida</taxon>
        <taxon>Amborellales</taxon>
        <taxon>Amborellaceae</taxon>
        <taxon>Amborella</taxon>
    </lineage>
</organism>
<dbReference type="GO" id="GO:0005506">
    <property type="term" value="F:iron ion binding"/>
    <property type="evidence" value="ECO:0007669"/>
    <property type="project" value="InterPro"/>
</dbReference>
<dbReference type="OMA" id="NGPRICV"/>
<evidence type="ECO:0000256" key="2">
    <source>
        <dbReference type="ARBA" id="ARBA00010617"/>
    </source>
</evidence>
<keyword evidence="9 12" id="KW-0503">Monooxygenase</keyword>
<dbReference type="EMBL" id="KI392979">
    <property type="protein sequence ID" value="ERN10105.1"/>
    <property type="molecule type" value="Genomic_DNA"/>
</dbReference>
<keyword evidence="8 11" id="KW-0408">Iron</keyword>
<dbReference type="InterPro" id="IPR017972">
    <property type="entry name" value="Cyt_P450_CS"/>
</dbReference>
<dbReference type="InterPro" id="IPR001128">
    <property type="entry name" value="Cyt_P450"/>
</dbReference>
<dbReference type="GO" id="GO:0016020">
    <property type="term" value="C:membrane"/>
    <property type="evidence" value="ECO:0007669"/>
    <property type="project" value="UniProtKB-SubCell"/>
</dbReference>
<evidence type="ECO:0000256" key="8">
    <source>
        <dbReference type="ARBA" id="ARBA00023004"/>
    </source>
</evidence>
<dbReference type="AlphaFoldDB" id="W1PS75"/>
<keyword evidence="4" id="KW-0812">Transmembrane</keyword>
<evidence type="ECO:0000256" key="6">
    <source>
        <dbReference type="ARBA" id="ARBA00022989"/>
    </source>
</evidence>
<dbReference type="PROSITE" id="PS00086">
    <property type="entry name" value="CYTOCHROME_P450"/>
    <property type="match status" value="1"/>
</dbReference>
<dbReference type="GO" id="GO:0004497">
    <property type="term" value="F:monooxygenase activity"/>
    <property type="evidence" value="ECO:0007669"/>
    <property type="project" value="UniProtKB-KW"/>
</dbReference>
<dbReference type="PANTHER" id="PTHR24282:SF255">
    <property type="entry name" value="CYTOCHROME P450 72A11-RELATED"/>
    <property type="match status" value="1"/>
</dbReference>
<protein>
    <recommendedName>
        <fullName evidence="15">Cytochrome P450</fullName>
    </recommendedName>
</protein>
<dbReference type="Proteomes" id="UP000017836">
    <property type="component" value="Unassembled WGS sequence"/>
</dbReference>
<dbReference type="GO" id="GO:0020037">
    <property type="term" value="F:heme binding"/>
    <property type="evidence" value="ECO:0007669"/>
    <property type="project" value="InterPro"/>
</dbReference>